<dbReference type="Proteomes" id="UP000444721">
    <property type="component" value="Unassembled WGS sequence"/>
</dbReference>
<organism evidence="2 3">
    <name type="scientific">Naegleria fowleri</name>
    <name type="common">Brain eating amoeba</name>
    <dbReference type="NCBI Taxonomy" id="5763"/>
    <lineage>
        <taxon>Eukaryota</taxon>
        <taxon>Discoba</taxon>
        <taxon>Heterolobosea</taxon>
        <taxon>Tetramitia</taxon>
        <taxon>Eutetramitia</taxon>
        <taxon>Vahlkampfiidae</taxon>
        <taxon>Naegleria</taxon>
    </lineage>
</organism>
<dbReference type="AlphaFoldDB" id="A0A6A5C0W4"/>
<keyword evidence="3" id="KW-1185">Reference proteome</keyword>
<accession>A0A6A5C0W4</accession>
<feature type="region of interest" description="Disordered" evidence="1">
    <location>
        <begin position="1"/>
        <end position="72"/>
    </location>
</feature>
<name>A0A6A5C0W4_NAEFO</name>
<reference evidence="2 3" key="1">
    <citation type="journal article" date="2019" name="Sci. Rep.">
        <title>Nanopore sequencing improves the draft genome of the human pathogenic amoeba Naegleria fowleri.</title>
        <authorList>
            <person name="Liechti N."/>
            <person name="Schurch N."/>
            <person name="Bruggmann R."/>
            <person name="Wittwer M."/>
        </authorList>
    </citation>
    <scope>NUCLEOTIDE SEQUENCE [LARGE SCALE GENOMIC DNA]</scope>
    <source>
        <strain evidence="2 3">ATCC 30894</strain>
    </source>
</reference>
<feature type="compositionally biased region" description="Basic and acidic residues" evidence="1">
    <location>
        <begin position="1"/>
        <end position="13"/>
    </location>
</feature>
<dbReference type="VEuPathDB" id="AmoebaDB:FDP41_013646"/>
<feature type="region of interest" description="Disordered" evidence="1">
    <location>
        <begin position="140"/>
        <end position="161"/>
    </location>
</feature>
<proteinExistence type="predicted"/>
<feature type="compositionally biased region" description="Basic and acidic residues" evidence="1">
    <location>
        <begin position="27"/>
        <end position="53"/>
    </location>
</feature>
<feature type="region of interest" description="Disordered" evidence="1">
    <location>
        <begin position="191"/>
        <end position="214"/>
    </location>
</feature>
<sequence>MDFSTTHDKKEKCQLLNQKMKFGMNHGGDHSKRNSSDAKKEISNNPKDTHRDSCCNMNDHLSSNPKLPKKERGKRMMKQNVHKHLHHQNMNHVGGDDEGVSIATLSDLSMNLHQKHSPQHSTLHKIGKQNKRMKTLSSNLHSTTCTSNHSKNSQARKTSSHSLLVASNNTIHSTTASTTTTETIGSATISSIGTSRTSSPNVYYRGHISHSKKR</sequence>
<feature type="compositionally biased region" description="Polar residues" evidence="1">
    <location>
        <begin position="55"/>
        <end position="65"/>
    </location>
</feature>
<dbReference type="GeneID" id="68120861"/>
<evidence type="ECO:0000313" key="3">
    <source>
        <dbReference type="Proteomes" id="UP000444721"/>
    </source>
</evidence>
<dbReference type="EMBL" id="VFQX01000019">
    <property type="protein sequence ID" value="KAF0980432.1"/>
    <property type="molecule type" value="Genomic_DNA"/>
</dbReference>
<protein>
    <submittedName>
        <fullName evidence="2">Uncharacterized protein</fullName>
    </submittedName>
</protein>
<comment type="caution">
    <text evidence="2">The sequence shown here is derived from an EMBL/GenBank/DDBJ whole genome shotgun (WGS) entry which is preliminary data.</text>
</comment>
<evidence type="ECO:0000313" key="2">
    <source>
        <dbReference type="EMBL" id="KAF0980432.1"/>
    </source>
</evidence>
<evidence type="ECO:0000256" key="1">
    <source>
        <dbReference type="SAM" id="MobiDB-lite"/>
    </source>
</evidence>
<dbReference type="RefSeq" id="XP_044565145.1">
    <property type="nucleotide sequence ID" value="XM_044704299.1"/>
</dbReference>
<gene>
    <name evidence="2" type="ORF">FDP41_013646</name>
</gene>